<sequence length="186" mass="20997">MLEHALVAHGAPTLAGLKPGSLFSIFYEEMQALAEEISALNAILVPRGLAIASLFMEGQRALLYLYRKQALSQALAREDARAFLLRWGYRDCSIESALSRLRERIAAQGTFPHEIGVFLGYPLSDVEAFIRFAGRNCLLSGYWKVYSNADEARRLFALYRKCTDVYLRRYRDGFPLSRLAVRVKAA</sequence>
<dbReference type="Proteomes" id="UP000824140">
    <property type="component" value="Unassembled WGS sequence"/>
</dbReference>
<accession>A0A9D1G143</accession>
<name>A0A9D1G143_9FIRM</name>
<reference evidence="1" key="2">
    <citation type="journal article" date="2021" name="PeerJ">
        <title>Extensive microbial diversity within the chicken gut microbiome revealed by metagenomics and culture.</title>
        <authorList>
            <person name="Gilroy R."/>
            <person name="Ravi A."/>
            <person name="Getino M."/>
            <person name="Pursley I."/>
            <person name="Horton D.L."/>
            <person name="Alikhan N.F."/>
            <person name="Baker D."/>
            <person name="Gharbi K."/>
            <person name="Hall N."/>
            <person name="Watson M."/>
            <person name="Adriaenssens E.M."/>
            <person name="Foster-Nyarko E."/>
            <person name="Jarju S."/>
            <person name="Secka A."/>
            <person name="Antonio M."/>
            <person name="Oren A."/>
            <person name="Chaudhuri R.R."/>
            <person name="La Ragione R."/>
            <person name="Hildebrand F."/>
            <person name="Pallen M.J."/>
        </authorList>
    </citation>
    <scope>NUCLEOTIDE SEQUENCE</scope>
    <source>
        <strain evidence="1">13766</strain>
    </source>
</reference>
<dbReference type="InterPro" id="IPR024523">
    <property type="entry name" value="DUF3793"/>
</dbReference>
<gene>
    <name evidence="1" type="ORF">IAA84_06050</name>
</gene>
<comment type="caution">
    <text evidence="1">The sequence shown here is derived from an EMBL/GenBank/DDBJ whole genome shotgun (WGS) entry which is preliminary data.</text>
</comment>
<evidence type="ECO:0000313" key="2">
    <source>
        <dbReference type="Proteomes" id="UP000824140"/>
    </source>
</evidence>
<protein>
    <submittedName>
        <fullName evidence="1">DUF3793 family protein</fullName>
    </submittedName>
</protein>
<organism evidence="1 2">
    <name type="scientific">Candidatus Alectryocaccomicrobium excrementavium</name>
    <dbReference type="NCBI Taxonomy" id="2840668"/>
    <lineage>
        <taxon>Bacteria</taxon>
        <taxon>Bacillati</taxon>
        <taxon>Bacillota</taxon>
        <taxon>Clostridia</taxon>
        <taxon>Candidatus Alectryocaccomicrobium</taxon>
    </lineage>
</organism>
<dbReference type="Pfam" id="PF12672">
    <property type="entry name" value="DUF3793"/>
    <property type="match status" value="1"/>
</dbReference>
<evidence type="ECO:0000313" key="1">
    <source>
        <dbReference type="EMBL" id="HIS92565.1"/>
    </source>
</evidence>
<reference evidence="1" key="1">
    <citation type="submission" date="2020-10" db="EMBL/GenBank/DDBJ databases">
        <authorList>
            <person name="Gilroy R."/>
        </authorList>
    </citation>
    <scope>NUCLEOTIDE SEQUENCE</scope>
    <source>
        <strain evidence="1">13766</strain>
    </source>
</reference>
<dbReference type="AlphaFoldDB" id="A0A9D1G143"/>
<proteinExistence type="predicted"/>
<dbReference type="EMBL" id="DVJN01000117">
    <property type="protein sequence ID" value="HIS92565.1"/>
    <property type="molecule type" value="Genomic_DNA"/>
</dbReference>